<comment type="function">
    <text evidence="1 17 18">Cell wall formation. Catalyzes the addition of glutamate to the nucleotide precursor UDP-N-acetylmuramoyl-L-alanine (UMA).</text>
</comment>
<dbReference type="NCBIfam" id="TIGR01087">
    <property type="entry name" value="murD"/>
    <property type="match status" value="1"/>
</dbReference>
<sequence>MKVSQLTMNGERTVIMKHLTTYQGKKVLVLGLAKSGVNAARLLRKLGAQVTVSDVKPLAENQDAQELQNDGFTVITGEQTADLLDPGYDLVVKNPGIFYDVPVVKRALADKVPVISEMELASEVAEAELIAVTGSNGKTTTTTMIQKMVDHDRRAGKAVYAGNIGIPASQVAQAVTADDTLVLEVSSFMLVGTTTFHPHIAVLTNIFSNHLDYHKTRENYVAAKMKITANQTADDYFVVNFDSPELRELSEQSAAQVVPFSREAQSQAGAYELNGDLYFKDEKLMPASDIKVPGDHNVENALAAIAVAKIKGVSTEAIVAVLRSFGGVRHRTQYVLEADGRQYYNDSKATDMEATEMALKGFTAPVVLIAGGLDRGYTFEKLVPSLKAHVKAVVLVGQTAKLLEDAAKQAGIQTIRLSENVETAVPTAYELSDAGDIILLSPANASWDQYPNFEVRGDKFIKAVEQLTGKQEEK</sequence>
<dbReference type="GO" id="GO:0005524">
    <property type="term" value="F:ATP binding"/>
    <property type="evidence" value="ECO:0007669"/>
    <property type="project" value="UniProtKB-UniRule"/>
</dbReference>
<gene>
    <name evidence="17" type="primary">murD</name>
    <name evidence="21" type="ORF">CNR29_08245</name>
</gene>
<evidence type="ECO:0000256" key="10">
    <source>
        <dbReference type="ARBA" id="ARBA00022840"/>
    </source>
</evidence>
<dbReference type="GO" id="GO:0009252">
    <property type="term" value="P:peptidoglycan biosynthetic process"/>
    <property type="evidence" value="ECO:0007669"/>
    <property type="project" value="UniProtKB-UniRule"/>
</dbReference>
<keyword evidence="17 18" id="KW-0132">Cell division</keyword>
<evidence type="ECO:0000256" key="18">
    <source>
        <dbReference type="RuleBase" id="RU003664"/>
    </source>
</evidence>
<dbReference type="HAMAP" id="MF_00639">
    <property type="entry name" value="MurD"/>
    <property type="match status" value="1"/>
</dbReference>
<evidence type="ECO:0000256" key="12">
    <source>
        <dbReference type="ARBA" id="ARBA00022984"/>
    </source>
</evidence>
<name>A0A2A3TUT9_LEVBR</name>
<comment type="caution">
    <text evidence="21">The sequence shown here is derived from an EMBL/GenBank/DDBJ whole genome shotgun (WGS) entry which is preliminary data.</text>
</comment>
<evidence type="ECO:0000256" key="8">
    <source>
        <dbReference type="ARBA" id="ARBA00022598"/>
    </source>
</evidence>
<evidence type="ECO:0000256" key="16">
    <source>
        <dbReference type="ARBA" id="ARBA00047632"/>
    </source>
</evidence>
<dbReference type="SUPFAM" id="SSF53623">
    <property type="entry name" value="MurD-like peptide ligases, catalytic domain"/>
    <property type="match status" value="1"/>
</dbReference>
<evidence type="ECO:0000256" key="2">
    <source>
        <dbReference type="ARBA" id="ARBA00004496"/>
    </source>
</evidence>
<keyword evidence="9 17" id="KW-0547">Nucleotide-binding</keyword>
<comment type="pathway">
    <text evidence="3 17 18">Cell wall biogenesis; peptidoglycan biosynthesis.</text>
</comment>
<proteinExistence type="inferred from homology"/>
<accession>A0A2A3TUT9</accession>
<feature type="domain" description="Mur ligase central" evidence="20">
    <location>
        <begin position="132"/>
        <end position="308"/>
    </location>
</feature>
<evidence type="ECO:0000256" key="9">
    <source>
        <dbReference type="ARBA" id="ARBA00022741"/>
    </source>
</evidence>
<evidence type="ECO:0000313" key="21">
    <source>
        <dbReference type="EMBL" id="PBQ24013.1"/>
    </source>
</evidence>
<evidence type="ECO:0000313" key="22">
    <source>
        <dbReference type="Proteomes" id="UP000217918"/>
    </source>
</evidence>
<dbReference type="SUPFAM" id="SSF53244">
    <property type="entry name" value="MurD-like peptide ligases, peptide-binding domain"/>
    <property type="match status" value="1"/>
</dbReference>
<dbReference type="SUPFAM" id="SSF51984">
    <property type="entry name" value="MurCD N-terminal domain"/>
    <property type="match status" value="1"/>
</dbReference>
<evidence type="ECO:0000256" key="5">
    <source>
        <dbReference type="ARBA" id="ARBA00012212"/>
    </source>
</evidence>
<dbReference type="EMBL" id="NVYO01000001">
    <property type="protein sequence ID" value="PBQ24013.1"/>
    <property type="molecule type" value="Genomic_DNA"/>
</dbReference>
<feature type="domain" description="Mur ligase C-terminal" evidence="19">
    <location>
        <begin position="330"/>
        <end position="443"/>
    </location>
</feature>
<dbReference type="AlphaFoldDB" id="A0A2A3TUT9"/>
<keyword evidence="8 17" id="KW-0436">Ligase</keyword>
<dbReference type="PANTHER" id="PTHR43692">
    <property type="entry name" value="UDP-N-ACETYLMURAMOYLALANINE--D-GLUTAMATE LIGASE"/>
    <property type="match status" value="1"/>
</dbReference>
<keyword evidence="10 17" id="KW-0067">ATP-binding</keyword>
<evidence type="ECO:0000256" key="13">
    <source>
        <dbReference type="ARBA" id="ARBA00023316"/>
    </source>
</evidence>
<dbReference type="EC" id="6.3.2.9" evidence="5 17"/>
<evidence type="ECO:0000259" key="19">
    <source>
        <dbReference type="Pfam" id="PF02875"/>
    </source>
</evidence>
<reference evidence="21 22" key="1">
    <citation type="submission" date="2017-09" db="EMBL/GenBank/DDBJ databases">
        <title>Genome sequence of Lactobacillus brevis D7.</title>
        <authorList>
            <person name="Kwon M.-S."/>
            <person name="Lim S.K."/>
            <person name="Choi H.-J."/>
        </authorList>
    </citation>
    <scope>NUCLEOTIDE SEQUENCE [LARGE SCALE GENOMIC DNA]</scope>
    <source>
        <strain evidence="21 22">D7</strain>
    </source>
</reference>
<evidence type="ECO:0000256" key="6">
    <source>
        <dbReference type="ARBA" id="ARBA00015655"/>
    </source>
</evidence>
<dbReference type="Gene3D" id="3.40.1190.10">
    <property type="entry name" value="Mur-like, catalytic domain"/>
    <property type="match status" value="1"/>
</dbReference>
<dbReference type="InterPro" id="IPR036615">
    <property type="entry name" value="Mur_ligase_C_dom_sf"/>
</dbReference>
<dbReference type="InterPro" id="IPR004101">
    <property type="entry name" value="Mur_ligase_C"/>
</dbReference>
<dbReference type="GO" id="GO:0071555">
    <property type="term" value="P:cell wall organization"/>
    <property type="evidence" value="ECO:0007669"/>
    <property type="project" value="UniProtKB-KW"/>
</dbReference>
<evidence type="ECO:0000256" key="3">
    <source>
        <dbReference type="ARBA" id="ARBA00004752"/>
    </source>
</evidence>
<dbReference type="GO" id="GO:0008360">
    <property type="term" value="P:regulation of cell shape"/>
    <property type="evidence" value="ECO:0007669"/>
    <property type="project" value="UniProtKB-KW"/>
</dbReference>
<evidence type="ECO:0000256" key="7">
    <source>
        <dbReference type="ARBA" id="ARBA00022490"/>
    </source>
</evidence>
<dbReference type="InterPro" id="IPR036565">
    <property type="entry name" value="Mur-like_cat_sf"/>
</dbReference>
<evidence type="ECO:0000256" key="14">
    <source>
        <dbReference type="ARBA" id="ARBA00030398"/>
    </source>
</evidence>
<dbReference type="UniPathway" id="UPA00219"/>
<evidence type="ECO:0000256" key="11">
    <source>
        <dbReference type="ARBA" id="ARBA00022960"/>
    </source>
</evidence>
<dbReference type="Pfam" id="PF08245">
    <property type="entry name" value="Mur_ligase_M"/>
    <property type="match status" value="1"/>
</dbReference>
<dbReference type="InterPro" id="IPR013221">
    <property type="entry name" value="Mur_ligase_cen"/>
</dbReference>
<comment type="similarity">
    <text evidence="4 17">Belongs to the MurCDEF family.</text>
</comment>
<dbReference type="InterPro" id="IPR005762">
    <property type="entry name" value="MurD"/>
</dbReference>
<keyword evidence="7 17" id="KW-0963">Cytoplasm</keyword>
<dbReference type="Gene3D" id="3.90.190.20">
    <property type="entry name" value="Mur ligase, C-terminal domain"/>
    <property type="match status" value="1"/>
</dbReference>
<dbReference type="PANTHER" id="PTHR43692:SF1">
    <property type="entry name" value="UDP-N-ACETYLMURAMOYLALANINE--D-GLUTAMATE LIGASE"/>
    <property type="match status" value="1"/>
</dbReference>
<dbReference type="Pfam" id="PF21799">
    <property type="entry name" value="MurD-like_N"/>
    <property type="match status" value="1"/>
</dbReference>
<evidence type="ECO:0000256" key="1">
    <source>
        <dbReference type="ARBA" id="ARBA00002734"/>
    </source>
</evidence>
<evidence type="ECO:0000256" key="15">
    <source>
        <dbReference type="ARBA" id="ARBA00032324"/>
    </source>
</evidence>
<organism evidence="21 22">
    <name type="scientific">Levilactobacillus brevis</name>
    <name type="common">Lactobacillus brevis</name>
    <dbReference type="NCBI Taxonomy" id="1580"/>
    <lineage>
        <taxon>Bacteria</taxon>
        <taxon>Bacillati</taxon>
        <taxon>Bacillota</taxon>
        <taxon>Bacilli</taxon>
        <taxon>Lactobacillales</taxon>
        <taxon>Lactobacillaceae</taxon>
        <taxon>Levilactobacillus</taxon>
    </lineage>
</organism>
<dbReference type="Pfam" id="PF02875">
    <property type="entry name" value="Mur_ligase_C"/>
    <property type="match status" value="1"/>
</dbReference>
<comment type="catalytic activity">
    <reaction evidence="16 17 18">
        <text>UDP-N-acetyl-alpha-D-muramoyl-L-alanine + D-glutamate + ATP = UDP-N-acetyl-alpha-D-muramoyl-L-alanyl-D-glutamate + ADP + phosphate + H(+)</text>
        <dbReference type="Rhea" id="RHEA:16429"/>
        <dbReference type="ChEBI" id="CHEBI:15378"/>
        <dbReference type="ChEBI" id="CHEBI:29986"/>
        <dbReference type="ChEBI" id="CHEBI:30616"/>
        <dbReference type="ChEBI" id="CHEBI:43474"/>
        <dbReference type="ChEBI" id="CHEBI:83898"/>
        <dbReference type="ChEBI" id="CHEBI:83900"/>
        <dbReference type="ChEBI" id="CHEBI:456216"/>
        <dbReference type="EC" id="6.3.2.9"/>
    </reaction>
</comment>
<protein>
    <recommendedName>
        <fullName evidence="6 17">UDP-N-acetylmuramoylalanine--D-glutamate ligase</fullName>
        <ecNumber evidence="5 17">6.3.2.9</ecNumber>
    </recommendedName>
    <alternativeName>
        <fullName evidence="15 17">D-glutamic acid-adding enzyme</fullName>
    </alternativeName>
    <alternativeName>
        <fullName evidence="14 17">UDP-N-acetylmuramoyl-L-alanyl-D-glutamate synthetase</fullName>
    </alternativeName>
</protein>
<evidence type="ECO:0000256" key="4">
    <source>
        <dbReference type="ARBA" id="ARBA00010416"/>
    </source>
</evidence>
<keyword evidence="12 17" id="KW-0573">Peptidoglycan synthesis</keyword>
<dbReference type="GO" id="GO:0008764">
    <property type="term" value="F:UDP-N-acetylmuramoylalanine-D-glutamate ligase activity"/>
    <property type="evidence" value="ECO:0007669"/>
    <property type="project" value="UniProtKB-UniRule"/>
</dbReference>
<dbReference type="Proteomes" id="UP000217918">
    <property type="component" value="Unassembled WGS sequence"/>
</dbReference>
<keyword evidence="13 17" id="KW-0961">Cell wall biogenesis/degradation</keyword>
<comment type="subcellular location">
    <subcellularLocation>
        <location evidence="2 17 18">Cytoplasm</location>
    </subcellularLocation>
</comment>
<evidence type="ECO:0000259" key="20">
    <source>
        <dbReference type="Pfam" id="PF08245"/>
    </source>
</evidence>
<dbReference type="GO" id="GO:0051301">
    <property type="term" value="P:cell division"/>
    <property type="evidence" value="ECO:0007669"/>
    <property type="project" value="UniProtKB-KW"/>
</dbReference>
<keyword evidence="17 18" id="KW-0131">Cell cycle</keyword>
<feature type="binding site" evidence="17">
    <location>
        <begin position="134"/>
        <end position="140"/>
    </location>
    <ligand>
        <name>ATP</name>
        <dbReference type="ChEBI" id="CHEBI:30616"/>
    </ligand>
</feature>
<dbReference type="Gene3D" id="3.40.50.720">
    <property type="entry name" value="NAD(P)-binding Rossmann-like Domain"/>
    <property type="match status" value="1"/>
</dbReference>
<keyword evidence="11 17" id="KW-0133">Cell shape</keyword>
<dbReference type="GO" id="GO:0005737">
    <property type="term" value="C:cytoplasm"/>
    <property type="evidence" value="ECO:0007669"/>
    <property type="project" value="UniProtKB-SubCell"/>
</dbReference>
<evidence type="ECO:0000256" key="17">
    <source>
        <dbReference type="HAMAP-Rule" id="MF_00639"/>
    </source>
</evidence>